<evidence type="ECO:0000256" key="1">
    <source>
        <dbReference type="ARBA" id="ARBA00009986"/>
    </source>
</evidence>
<reference evidence="7 8" key="1">
    <citation type="journal article" date="2015" name="Genome Biol. Evol.">
        <title>Phylogenomic analyses indicate that early fungi evolved digesting cell walls of algal ancestors of land plants.</title>
        <authorList>
            <person name="Chang Y."/>
            <person name="Wang S."/>
            <person name="Sekimoto S."/>
            <person name="Aerts A.L."/>
            <person name="Choi C."/>
            <person name="Clum A."/>
            <person name="LaButti K.M."/>
            <person name="Lindquist E.A."/>
            <person name="Yee Ngan C."/>
            <person name="Ohm R.A."/>
            <person name="Salamov A.A."/>
            <person name="Grigoriev I.V."/>
            <person name="Spatafora J.W."/>
            <person name="Berbee M.L."/>
        </authorList>
    </citation>
    <scope>NUCLEOTIDE SEQUENCE [LARGE SCALE GENOMIC DNA]</scope>
    <source>
        <strain evidence="7 8">NRRL 28638</strain>
    </source>
</reference>
<dbReference type="Gene3D" id="3.40.309.10">
    <property type="entry name" value="Aldehyde Dehydrogenase, Chain A, domain 2"/>
    <property type="match status" value="1"/>
</dbReference>
<dbReference type="FunFam" id="3.40.605.10:FF:000007">
    <property type="entry name" value="NAD/NADP-dependent betaine aldehyde dehydrogenase"/>
    <property type="match status" value="1"/>
</dbReference>
<dbReference type="PANTHER" id="PTHR43720:SF2">
    <property type="entry name" value="2-AMINOMUCONIC SEMIALDEHYDE DEHYDROGENASE"/>
    <property type="match status" value="1"/>
</dbReference>
<dbReference type="PANTHER" id="PTHR43720">
    <property type="entry name" value="2-AMINOMUCONIC SEMIALDEHYDE DEHYDROGENASE"/>
    <property type="match status" value="1"/>
</dbReference>
<dbReference type="OMA" id="PMPIAAW"/>
<name>A0A137PF66_CONC2</name>
<feature type="active site" evidence="4">
    <location>
        <position position="286"/>
    </location>
</feature>
<keyword evidence="3" id="KW-0520">NAD</keyword>
<dbReference type="InterPro" id="IPR016162">
    <property type="entry name" value="Ald_DH_N"/>
</dbReference>
<evidence type="ECO:0000256" key="3">
    <source>
        <dbReference type="ARBA" id="ARBA00023027"/>
    </source>
</evidence>
<dbReference type="OrthoDB" id="310895at2759"/>
<comment type="similarity">
    <text evidence="1 5">Belongs to the aldehyde dehydrogenase family.</text>
</comment>
<dbReference type="InterPro" id="IPR016160">
    <property type="entry name" value="Ald_DH_CS_CYS"/>
</dbReference>
<keyword evidence="8" id="KW-1185">Reference proteome</keyword>
<dbReference type="InterPro" id="IPR015590">
    <property type="entry name" value="Aldehyde_DH_dom"/>
</dbReference>
<feature type="domain" description="Aldehyde dehydrogenase" evidence="6">
    <location>
        <begin position="52"/>
        <end position="517"/>
    </location>
</feature>
<dbReference type="GO" id="GO:0016620">
    <property type="term" value="F:oxidoreductase activity, acting on the aldehyde or oxo group of donors, NAD or NADP as acceptor"/>
    <property type="evidence" value="ECO:0007669"/>
    <property type="project" value="InterPro"/>
</dbReference>
<dbReference type="InterPro" id="IPR016161">
    <property type="entry name" value="Ald_DH/histidinol_DH"/>
</dbReference>
<dbReference type="CDD" id="cd07093">
    <property type="entry name" value="ALDH_F8_HMSADH"/>
    <property type="match status" value="1"/>
</dbReference>
<dbReference type="PROSITE" id="PS00687">
    <property type="entry name" value="ALDEHYDE_DEHYDR_GLU"/>
    <property type="match status" value="1"/>
</dbReference>
<dbReference type="SUPFAM" id="SSF53720">
    <property type="entry name" value="ALDH-like"/>
    <property type="match status" value="1"/>
</dbReference>
<dbReference type="STRING" id="796925.A0A137PF66"/>
<organism evidence="7 8">
    <name type="scientific">Conidiobolus coronatus (strain ATCC 28846 / CBS 209.66 / NRRL 28638)</name>
    <name type="common">Delacroixia coronata</name>
    <dbReference type="NCBI Taxonomy" id="796925"/>
    <lineage>
        <taxon>Eukaryota</taxon>
        <taxon>Fungi</taxon>
        <taxon>Fungi incertae sedis</taxon>
        <taxon>Zoopagomycota</taxon>
        <taxon>Entomophthoromycotina</taxon>
        <taxon>Entomophthoromycetes</taxon>
        <taxon>Entomophthorales</taxon>
        <taxon>Ancylistaceae</taxon>
        <taxon>Conidiobolus</taxon>
    </lineage>
</organism>
<keyword evidence="2 5" id="KW-0560">Oxidoreductase</keyword>
<evidence type="ECO:0000256" key="2">
    <source>
        <dbReference type="ARBA" id="ARBA00023002"/>
    </source>
</evidence>
<gene>
    <name evidence="7" type="ORF">CONCODRAFT_77254</name>
</gene>
<dbReference type="InterPro" id="IPR016163">
    <property type="entry name" value="Ald_DH_C"/>
</dbReference>
<proteinExistence type="inferred from homology"/>
<dbReference type="AlphaFoldDB" id="A0A137PF66"/>
<protein>
    <submittedName>
        <fullName evidence="7">Aldehyde dehydrogenase family 8 member A1</fullName>
    </submittedName>
</protein>
<evidence type="ECO:0000256" key="5">
    <source>
        <dbReference type="RuleBase" id="RU003345"/>
    </source>
</evidence>
<evidence type="ECO:0000259" key="6">
    <source>
        <dbReference type="Pfam" id="PF00171"/>
    </source>
</evidence>
<sequence>MLGNSESTQTQTVDGLNLPEHATAQIDASLLDINKPIEIQNFINNQFESLSEGIDILSPRSNSKIGTLPDSTVEDLDRAIEAAKIAFETWSKTSREIRSKLLKTVANLIRDKYFETFCWAESLDTGKPIDTCRLVDIPRVIKNFEFFSNYILNWYPDSSLTLDVEGQESFQFESRQPIGVAGLVTPWNLPAYLLSWKIAPCLAAGNTCVCKPSEVTSLTAYLLCKVIQEAGIPSGVVNMVFGYGYKLGDHLTSHADVPVVSFTGGTETGKRVAASAAPLFKKLSLELGGKNPSLIFDDCDFDQAVQTSLRAAFSNQGQICLCCSRIYVQDTIYDKFVAKFVEGVKNEWKIGDPWTKGTKVGSVVSQVHKEKILSLIQLGRDEGGEILIGGDDSNSLASDLKEGYFINPTVIVGLDPTKSKLLQTEIFGPVVTINKFSTEEEAIKYANNTRYGLTSSVWTENGKRARRVAAAIKSGMVWVNCWMVRNMQASFGGSKDSGIGREGGTHSLSFYTELKSVTLKD</sequence>
<dbReference type="FunFam" id="3.40.309.10:FF:000012">
    <property type="entry name" value="Betaine aldehyde dehydrogenase"/>
    <property type="match status" value="1"/>
</dbReference>
<dbReference type="EMBL" id="KQ964434">
    <property type="protein sequence ID" value="KXN73581.1"/>
    <property type="molecule type" value="Genomic_DNA"/>
</dbReference>
<dbReference type="Pfam" id="PF00171">
    <property type="entry name" value="Aldedh"/>
    <property type="match status" value="1"/>
</dbReference>
<dbReference type="InterPro" id="IPR029510">
    <property type="entry name" value="Ald_DH_CS_GLU"/>
</dbReference>
<dbReference type="PROSITE" id="PS00070">
    <property type="entry name" value="ALDEHYDE_DEHYDR_CYS"/>
    <property type="match status" value="1"/>
</dbReference>
<evidence type="ECO:0000313" key="7">
    <source>
        <dbReference type="EMBL" id="KXN73581.1"/>
    </source>
</evidence>
<evidence type="ECO:0000313" key="8">
    <source>
        <dbReference type="Proteomes" id="UP000070444"/>
    </source>
</evidence>
<dbReference type="Proteomes" id="UP000070444">
    <property type="component" value="Unassembled WGS sequence"/>
</dbReference>
<dbReference type="Gene3D" id="3.40.605.10">
    <property type="entry name" value="Aldehyde Dehydrogenase, Chain A, domain 1"/>
    <property type="match status" value="1"/>
</dbReference>
<accession>A0A137PF66</accession>
<evidence type="ECO:0000256" key="4">
    <source>
        <dbReference type="PROSITE-ProRule" id="PRU10007"/>
    </source>
</evidence>